<feature type="transmembrane region" description="Helical" evidence="2">
    <location>
        <begin position="264"/>
        <end position="283"/>
    </location>
</feature>
<protein>
    <recommendedName>
        <fullName evidence="5">Transmembrane protein</fullName>
    </recommendedName>
</protein>
<keyword evidence="2" id="KW-1133">Transmembrane helix</keyword>
<dbReference type="EMBL" id="LFOD01000012">
    <property type="protein sequence ID" value="KMV17660.1"/>
    <property type="molecule type" value="Genomic_DNA"/>
</dbReference>
<sequence length="861" mass="89922">MASFLDLFTAKDSDGASAASYKVHFSGSSWSNQDSWVFGMATALIYTIFKVIAVIANSLLGFVLSSGSWLQPLSDFYQKVTQPFFDVVPPWAIACLGAAIVAVSVWRSKPKSTSGELFASESLNRIGTAFALMLVVVVMTHDPFLLVNKVLEFANGFSVSLAAKVTGSANDTTITAGQALVDNSIRTPTLALNYGQELSDTCKAAWSQAMISGNELTEASGCFNKGQNDAGPDTVITAIVMLIFPAIPMFAFSVIAAWKYVIHLSMSVMCTVSTAWVAAASIHKRRGFETLSKQFSLAIAHLAMAVVTSMVAVALPTLCAGLATQLLGLITSGEAQAFVMMFSLGIGFMVSTWIILRVTSRTGVLVRLLDADVRSTLDKTIGMNTTKFSNVWKINNFSSLKFNPFAEEGDAKKPAGDNKPARSSAPARAAGAAAVGSAAGSTKKKESPTVRNQPSAEEEAAVEQLAASAVSVAEAANEPKAERAVMMVKSDSIENPDSRTWQQTVGAAAPAAAAMVGDPFGHYFRQPEGTETAAPQPFVVTTAAAEPATAPVADATASQSPAANPLTTGESRITERPEQPQPAASTDPAQPLTPGVTEPAQQSYLTNSRAMAPQPPHEQPLVDMPAPVKGNLFADPALDDAAREAGATFTTTGPFAAVKRVKAAVLRPFKAAPIQEPVPFAEPRITHGPAIEVSVPDTVDTSVANAEPGGAASAASAAETAAASAANATAGAPANRQADPEATDQKLWNIRAQARRMQRWAKDKAKGAPAQPAQPEIELAKSGLGPGVNRHPASFQAPLEDHLASAAFEAGIDETRTTLGAAGHPVAVRIPANDTRIALSLSSDPDERVVRASGRGFGDPV</sequence>
<proteinExistence type="predicted"/>
<feature type="compositionally biased region" description="Polar residues" evidence="1">
    <location>
        <begin position="558"/>
        <end position="571"/>
    </location>
</feature>
<feature type="transmembrane region" description="Helical" evidence="2">
    <location>
        <begin position="235"/>
        <end position="258"/>
    </location>
</feature>
<feature type="compositionally biased region" description="Basic and acidic residues" evidence="1">
    <location>
        <begin position="409"/>
        <end position="420"/>
    </location>
</feature>
<feature type="transmembrane region" description="Helical" evidence="2">
    <location>
        <begin position="295"/>
        <end position="315"/>
    </location>
</feature>
<evidence type="ECO:0008006" key="5">
    <source>
        <dbReference type="Google" id="ProtNLM"/>
    </source>
</evidence>
<reference evidence="3 4" key="1">
    <citation type="submission" date="2015-06" db="EMBL/GenBank/DDBJ databases">
        <title>Genome sequence of Mycobacterium conceptionense strain MLE.</title>
        <authorList>
            <person name="Greninger A.L."/>
            <person name="Cunningham G."/>
            <person name="Chiu C.Y."/>
            <person name="Miller S."/>
        </authorList>
    </citation>
    <scope>NUCLEOTIDE SEQUENCE [LARGE SCALE GENOMIC DNA]</scope>
    <source>
        <strain evidence="3 4">MLE</strain>
    </source>
</reference>
<feature type="region of interest" description="Disordered" evidence="1">
    <location>
        <begin position="549"/>
        <end position="628"/>
    </location>
</feature>
<name>A0A0J8UBD1_9MYCO</name>
<feature type="transmembrane region" description="Helical" evidence="2">
    <location>
        <begin position="84"/>
        <end position="106"/>
    </location>
</feature>
<dbReference type="OrthoDB" id="4641961at2"/>
<evidence type="ECO:0000256" key="1">
    <source>
        <dbReference type="SAM" id="MobiDB-lite"/>
    </source>
</evidence>
<evidence type="ECO:0000313" key="3">
    <source>
        <dbReference type="EMBL" id="KMV17660.1"/>
    </source>
</evidence>
<dbReference type="RefSeq" id="WP_048896014.1">
    <property type="nucleotide sequence ID" value="NZ_LFOD01000012.1"/>
</dbReference>
<organism evidence="3 4">
    <name type="scientific">Mycolicibacterium conceptionense</name>
    <dbReference type="NCBI Taxonomy" id="451644"/>
    <lineage>
        <taxon>Bacteria</taxon>
        <taxon>Bacillati</taxon>
        <taxon>Actinomycetota</taxon>
        <taxon>Actinomycetes</taxon>
        <taxon>Mycobacteriales</taxon>
        <taxon>Mycobacteriaceae</taxon>
        <taxon>Mycolicibacterium</taxon>
    </lineage>
</organism>
<dbReference type="Proteomes" id="UP000037594">
    <property type="component" value="Unassembled WGS sequence"/>
</dbReference>
<keyword evidence="2" id="KW-0472">Membrane</keyword>
<feature type="transmembrane region" description="Helical" evidence="2">
    <location>
        <begin position="36"/>
        <end position="64"/>
    </location>
</feature>
<feature type="compositionally biased region" description="Polar residues" evidence="1">
    <location>
        <begin position="599"/>
        <end position="609"/>
    </location>
</feature>
<feature type="transmembrane region" description="Helical" evidence="2">
    <location>
        <begin position="335"/>
        <end position="356"/>
    </location>
</feature>
<evidence type="ECO:0000256" key="2">
    <source>
        <dbReference type="SAM" id="Phobius"/>
    </source>
</evidence>
<gene>
    <name evidence="3" type="ORF">ACT17_15440</name>
</gene>
<feature type="transmembrane region" description="Helical" evidence="2">
    <location>
        <begin position="126"/>
        <end position="147"/>
    </location>
</feature>
<keyword evidence="2" id="KW-0812">Transmembrane</keyword>
<comment type="caution">
    <text evidence="3">The sequence shown here is derived from an EMBL/GenBank/DDBJ whole genome shotgun (WGS) entry which is preliminary data.</text>
</comment>
<accession>A0A0J8UBD1</accession>
<dbReference type="AlphaFoldDB" id="A0A0J8UBD1"/>
<feature type="compositionally biased region" description="Low complexity" evidence="1">
    <location>
        <begin position="421"/>
        <end position="441"/>
    </location>
</feature>
<dbReference type="PATRIC" id="fig|451644.5.peg.3201"/>
<feature type="region of interest" description="Disordered" evidence="1">
    <location>
        <begin position="408"/>
        <end position="460"/>
    </location>
</feature>
<evidence type="ECO:0000313" key="4">
    <source>
        <dbReference type="Proteomes" id="UP000037594"/>
    </source>
</evidence>